<proteinExistence type="predicted"/>
<dbReference type="AlphaFoldDB" id="A0A9D4N1Y0"/>
<dbReference type="Proteomes" id="UP000828390">
    <property type="component" value="Unassembled WGS sequence"/>
</dbReference>
<protein>
    <submittedName>
        <fullName evidence="1">Uncharacterized protein</fullName>
    </submittedName>
</protein>
<accession>A0A9D4N1Y0</accession>
<keyword evidence="2" id="KW-1185">Reference proteome</keyword>
<comment type="caution">
    <text evidence="1">The sequence shown here is derived from an EMBL/GenBank/DDBJ whole genome shotgun (WGS) entry which is preliminary data.</text>
</comment>
<evidence type="ECO:0000313" key="2">
    <source>
        <dbReference type="Proteomes" id="UP000828390"/>
    </source>
</evidence>
<sequence length="61" mass="7014">MWYVWPEQHNSAMRSHGLNNPAMRCGEYGLNNPTIRYGDYGINNLTVRCGDYPKCEMVTTS</sequence>
<gene>
    <name evidence="1" type="ORF">DPMN_010349</name>
</gene>
<evidence type="ECO:0000313" key="1">
    <source>
        <dbReference type="EMBL" id="KAH3886343.1"/>
    </source>
</evidence>
<reference evidence="1" key="2">
    <citation type="submission" date="2020-11" db="EMBL/GenBank/DDBJ databases">
        <authorList>
            <person name="McCartney M.A."/>
            <person name="Auch B."/>
            <person name="Kono T."/>
            <person name="Mallez S."/>
            <person name="Becker A."/>
            <person name="Gohl D.M."/>
            <person name="Silverstein K.A.T."/>
            <person name="Koren S."/>
            <person name="Bechman K.B."/>
            <person name="Herman A."/>
            <person name="Abrahante J.E."/>
            <person name="Garbe J."/>
        </authorList>
    </citation>
    <scope>NUCLEOTIDE SEQUENCE</scope>
    <source>
        <strain evidence="1">Duluth1</strain>
        <tissue evidence="1">Whole animal</tissue>
    </source>
</reference>
<reference evidence="1" key="1">
    <citation type="journal article" date="2019" name="bioRxiv">
        <title>The Genome of the Zebra Mussel, Dreissena polymorpha: A Resource for Invasive Species Research.</title>
        <authorList>
            <person name="McCartney M.A."/>
            <person name="Auch B."/>
            <person name="Kono T."/>
            <person name="Mallez S."/>
            <person name="Zhang Y."/>
            <person name="Obille A."/>
            <person name="Becker A."/>
            <person name="Abrahante J.E."/>
            <person name="Garbe J."/>
            <person name="Badalamenti J.P."/>
            <person name="Herman A."/>
            <person name="Mangelson H."/>
            <person name="Liachko I."/>
            <person name="Sullivan S."/>
            <person name="Sone E.D."/>
            <person name="Koren S."/>
            <person name="Silverstein K.A.T."/>
            <person name="Beckman K.B."/>
            <person name="Gohl D.M."/>
        </authorList>
    </citation>
    <scope>NUCLEOTIDE SEQUENCE</scope>
    <source>
        <strain evidence="1">Duluth1</strain>
        <tissue evidence="1">Whole animal</tissue>
    </source>
</reference>
<dbReference type="EMBL" id="JAIWYP010000001">
    <property type="protein sequence ID" value="KAH3886343.1"/>
    <property type="molecule type" value="Genomic_DNA"/>
</dbReference>
<name>A0A9D4N1Y0_DREPO</name>
<organism evidence="1 2">
    <name type="scientific">Dreissena polymorpha</name>
    <name type="common">Zebra mussel</name>
    <name type="synonym">Mytilus polymorpha</name>
    <dbReference type="NCBI Taxonomy" id="45954"/>
    <lineage>
        <taxon>Eukaryota</taxon>
        <taxon>Metazoa</taxon>
        <taxon>Spiralia</taxon>
        <taxon>Lophotrochozoa</taxon>
        <taxon>Mollusca</taxon>
        <taxon>Bivalvia</taxon>
        <taxon>Autobranchia</taxon>
        <taxon>Heteroconchia</taxon>
        <taxon>Euheterodonta</taxon>
        <taxon>Imparidentia</taxon>
        <taxon>Neoheterodontei</taxon>
        <taxon>Myida</taxon>
        <taxon>Dreissenoidea</taxon>
        <taxon>Dreissenidae</taxon>
        <taxon>Dreissena</taxon>
    </lineage>
</organism>